<dbReference type="PANTHER" id="PTHR46036:SF5">
    <property type="entry name" value="LACTOYLGLUTATHIONE LYASE"/>
    <property type="match status" value="1"/>
</dbReference>
<sequence length="127" mass="14830">MKFLHTMIRVKDIDASLKFYTELLNMKLDKKKRLDDCELYFLNDEDGTCQIELTYNDETPEEGYTNGSAFGHFAFSVDSLDEFTEKLHSLGYEYLYEPFDLNGKGTKIAFIKDPDGNEIEMIEKVVW</sequence>
<evidence type="ECO:0000256" key="4">
    <source>
        <dbReference type="ARBA" id="ARBA00033298"/>
    </source>
</evidence>
<dbReference type="GO" id="GO:0019243">
    <property type="term" value="P:methylglyoxal catabolic process to D-lactate via S-lactoyl-glutathione"/>
    <property type="evidence" value="ECO:0007669"/>
    <property type="project" value="TreeGrafter"/>
</dbReference>
<gene>
    <name evidence="6" type="ORF">IAC76_04785</name>
</gene>
<name>A0A9D9DN94_9BACT</name>
<evidence type="ECO:0000256" key="1">
    <source>
        <dbReference type="ARBA" id="ARBA00030291"/>
    </source>
</evidence>
<dbReference type="GO" id="GO:0005737">
    <property type="term" value="C:cytoplasm"/>
    <property type="evidence" value="ECO:0007669"/>
    <property type="project" value="TreeGrafter"/>
</dbReference>
<feature type="domain" description="VOC" evidence="5">
    <location>
        <begin position="2"/>
        <end position="124"/>
    </location>
</feature>
<dbReference type="Gene3D" id="3.10.180.10">
    <property type="entry name" value="2,3-Dihydroxybiphenyl 1,2-Dioxygenase, domain 1"/>
    <property type="match status" value="1"/>
</dbReference>
<dbReference type="GO" id="GO:0004462">
    <property type="term" value="F:lactoylglutathione lyase activity"/>
    <property type="evidence" value="ECO:0007669"/>
    <property type="project" value="TreeGrafter"/>
</dbReference>
<reference evidence="6" key="1">
    <citation type="submission" date="2020-10" db="EMBL/GenBank/DDBJ databases">
        <authorList>
            <person name="Gilroy R."/>
        </authorList>
    </citation>
    <scope>NUCLEOTIDE SEQUENCE</scope>
    <source>
        <strain evidence="6">10192</strain>
    </source>
</reference>
<proteinExistence type="predicted"/>
<evidence type="ECO:0000259" key="5">
    <source>
        <dbReference type="PROSITE" id="PS51819"/>
    </source>
</evidence>
<dbReference type="Proteomes" id="UP000823632">
    <property type="component" value="Unassembled WGS sequence"/>
</dbReference>
<organism evidence="6 7">
    <name type="scientific">Candidatus Scatousia excrementipullorum</name>
    <dbReference type="NCBI Taxonomy" id="2840936"/>
    <lineage>
        <taxon>Bacteria</taxon>
        <taxon>Candidatus Scatousia</taxon>
    </lineage>
</organism>
<evidence type="ECO:0000313" key="6">
    <source>
        <dbReference type="EMBL" id="MBO8430683.1"/>
    </source>
</evidence>
<accession>A0A9D9DN94</accession>
<comment type="caution">
    <text evidence="6">The sequence shown here is derived from an EMBL/GenBank/DDBJ whole genome shotgun (WGS) entry which is preliminary data.</text>
</comment>
<dbReference type="InterPro" id="IPR029068">
    <property type="entry name" value="Glyas_Bleomycin-R_OHBP_Dase"/>
</dbReference>
<dbReference type="InterPro" id="IPR037523">
    <property type="entry name" value="VOC_core"/>
</dbReference>
<dbReference type="Pfam" id="PF00903">
    <property type="entry name" value="Glyoxalase"/>
    <property type="match status" value="1"/>
</dbReference>
<dbReference type="InterPro" id="IPR004360">
    <property type="entry name" value="Glyas_Fos-R_dOase_dom"/>
</dbReference>
<evidence type="ECO:0000256" key="2">
    <source>
        <dbReference type="ARBA" id="ARBA00030892"/>
    </source>
</evidence>
<dbReference type="PROSITE" id="PS51819">
    <property type="entry name" value="VOC"/>
    <property type="match status" value="1"/>
</dbReference>
<dbReference type="SUPFAM" id="SSF54593">
    <property type="entry name" value="Glyoxalase/Bleomycin resistance protein/Dihydroxybiphenyl dioxygenase"/>
    <property type="match status" value="1"/>
</dbReference>
<protein>
    <recommendedName>
        <fullName evidence="2">Aldoketomutase</fullName>
    </recommendedName>
    <alternativeName>
        <fullName evidence="1">Ketone-aldehyde mutase</fullName>
    </alternativeName>
    <alternativeName>
        <fullName evidence="3">Methylglyoxalase</fullName>
    </alternativeName>
    <alternativeName>
        <fullName evidence="4">S-D-lactoylglutathione methylglyoxal lyase</fullName>
    </alternativeName>
</protein>
<dbReference type="EMBL" id="JADIND010000099">
    <property type="protein sequence ID" value="MBO8430683.1"/>
    <property type="molecule type" value="Genomic_DNA"/>
</dbReference>
<dbReference type="PANTHER" id="PTHR46036">
    <property type="entry name" value="LACTOYLGLUTATHIONE LYASE"/>
    <property type="match status" value="1"/>
</dbReference>
<evidence type="ECO:0000256" key="3">
    <source>
        <dbReference type="ARBA" id="ARBA00032460"/>
    </source>
</evidence>
<evidence type="ECO:0000313" key="7">
    <source>
        <dbReference type="Proteomes" id="UP000823632"/>
    </source>
</evidence>
<dbReference type="AlphaFoldDB" id="A0A9D9DN94"/>
<reference evidence="6" key="2">
    <citation type="journal article" date="2021" name="PeerJ">
        <title>Extensive microbial diversity within the chicken gut microbiome revealed by metagenomics and culture.</title>
        <authorList>
            <person name="Gilroy R."/>
            <person name="Ravi A."/>
            <person name="Getino M."/>
            <person name="Pursley I."/>
            <person name="Horton D.L."/>
            <person name="Alikhan N.F."/>
            <person name="Baker D."/>
            <person name="Gharbi K."/>
            <person name="Hall N."/>
            <person name="Watson M."/>
            <person name="Adriaenssens E.M."/>
            <person name="Foster-Nyarko E."/>
            <person name="Jarju S."/>
            <person name="Secka A."/>
            <person name="Antonio M."/>
            <person name="Oren A."/>
            <person name="Chaudhuri R.R."/>
            <person name="La Ragione R."/>
            <person name="Hildebrand F."/>
            <person name="Pallen M.J."/>
        </authorList>
    </citation>
    <scope>NUCLEOTIDE SEQUENCE</scope>
    <source>
        <strain evidence="6">10192</strain>
    </source>
</reference>